<feature type="compositionally biased region" description="Basic and acidic residues" evidence="7">
    <location>
        <begin position="206"/>
        <end position="216"/>
    </location>
</feature>
<comment type="subunit">
    <text evidence="6">Component of the cohesin complex.</text>
</comment>
<evidence type="ECO:0000256" key="2">
    <source>
        <dbReference type="ARBA" id="ARBA00009870"/>
    </source>
</evidence>
<dbReference type="InterPro" id="IPR006909">
    <property type="entry name" value="Rad21/Rec8_C_eu"/>
</dbReference>
<evidence type="ECO:0000256" key="6">
    <source>
        <dbReference type="ARBA" id="ARBA00064543"/>
    </source>
</evidence>
<dbReference type="Gene3D" id="1.10.10.580">
    <property type="entry name" value="Structural maintenance of chromosome 1. Chain E"/>
    <property type="match status" value="1"/>
</dbReference>
<feature type="compositionally biased region" description="Polar residues" evidence="7">
    <location>
        <begin position="413"/>
        <end position="424"/>
    </location>
</feature>
<comment type="similarity">
    <text evidence="2">Belongs to the rad21 family.</text>
</comment>
<accession>A0ABD1R1D4</accession>
<evidence type="ECO:0000313" key="11">
    <source>
        <dbReference type="Proteomes" id="UP001604277"/>
    </source>
</evidence>
<dbReference type="GO" id="GO:0007059">
    <property type="term" value="P:chromosome segregation"/>
    <property type="evidence" value="ECO:0007669"/>
    <property type="project" value="UniProtKB-KW"/>
</dbReference>
<feature type="compositionally biased region" description="Polar residues" evidence="7">
    <location>
        <begin position="186"/>
        <end position="203"/>
    </location>
</feature>
<keyword evidence="3" id="KW-0131">Cell cycle</keyword>
<evidence type="ECO:0000256" key="7">
    <source>
        <dbReference type="SAM" id="MobiDB-lite"/>
    </source>
</evidence>
<comment type="subcellular location">
    <subcellularLocation>
        <location evidence="1">Nucleus</location>
    </subcellularLocation>
</comment>
<dbReference type="AlphaFoldDB" id="A0ABD1R1D4"/>
<feature type="domain" description="Rad21/Rec8-like protein N-terminal" evidence="9">
    <location>
        <begin position="1"/>
        <end position="100"/>
    </location>
</feature>
<dbReference type="EMBL" id="JBFOLJ010000013">
    <property type="protein sequence ID" value="KAL2482255.1"/>
    <property type="molecule type" value="Genomic_DNA"/>
</dbReference>
<gene>
    <name evidence="10" type="ORF">Fot_43699</name>
</gene>
<keyword evidence="4" id="KW-0159">Chromosome partition</keyword>
<keyword evidence="3" id="KW-0132">Cell division</keyword>
<evidence type="ECO:0000313" key="10">
    <source>
        <dbReference type="EMBL" id="KAL2482255.1"/>
    </source>
</evidence>
<feature type="domain" description="Rad21/Rec8-like protein C-terminal eukaryotic" evidence="8">
    <location>
        <begin position="1215"/>
        <end position="1264"/>
    </location>
</feature>
<organism evidence="10 11">
    <name type="scientific">Forsythia ovata</name>
    <dbReference type="NCBI Taxonomy" id="205694"/>
    <lineage>
        <taxon>Eukaryota</taxon>
        <taxon>Viridiplantae</taxon>
        <taxon>Streptophyta</taxon>
        <taxon>Embryophyta</taxon>
        <taxon>Tracheophyta</taxon>
        <taxon>Spermatophyta</taxon>
        <taxon>Magnoliopsida</taxon>
        <taxon>eudicotyledons</taxon>
        <taxon>Gunneridae</taxon>
        <taxon>Pentapetalae</taxon>
        <taxon>asterids</taxon>
        <taxon>lamiids</taxon>
        <taxon>Lamiales</taxon>
        <taxon>Oleaceae</taxon>
        <taxon>Forsythieae</taxon>
        <taxon>Forsythia</taxon>
    </lineage>
</organism>
<feature type="region of interest" description="Disordered" evidence="7">
    <location>
        <begin position="399"/>
        <end position="437"/>
    </location>
</feature>
<evidence type="ECO:0000256" key="5">
    <source>
        <dbReference type="ARBA" id="ARBA00023242"/>
    </source>
</evidence>
<feature type="region of interest" description="Disordered" evidence="7">
    <location>
        <begin position="184"/>
        <end position="216"/>
    </location>
</feature>
<dbReference type="FunFam" id="1.10.10.580:FF:000002">
    <property type="entry name" value="Sister chromatid cohesion 1 protein 4"/>
    <property type="match status" value="1"/>
</dbReference>
<keyword evidence="5" id="KW-0539">Nucleus</keyword>
<name>A0ABD1R1D4_9LAMI</name>
<reference evidence="11" key="1">
    <citation type="submission" date="2024-07" db="EMBL/GenBank/DDBJ databases">
        <title>Two chromosome-level genome assemblies of Korean endemic species Abeliophyllum distichum and Forsythia ovata (Oleaceae).</title>
        <authorList>
            <person name="Jang H."/>
        </authorList>
    </citation>
    <scope>NUCLEOTIDE SEQUENCE [LARGE SCALE GENOMIC DNA]</scope>
</reference>
<evidence type="ECO:0000256" key="1">
    <source>
        <dbReference type="ARBA" id="ARBA00004123"/>
    </source>
</evidence>
<dbReference type="CDD" id="cd21793">
    <property type="entry name" value="Rad21_Rec8_M_AtSYN1-like"/>
    <property type="match status" value="1"/>
</dbReference>
<evidence type="ECO:0000259" key="8">
    <source>
        <dbReference type="Pfam" id="PF04824"/>
    </source>
</evidence>
<dbReference type="GO" id="GO:0005634">
    <property type="term" value="C:nucleus"/>
    <property type="evidence" value="ECO:0007669"/>
    <property type="project" value="UniProtKB-SubCell"/>
</dbReference>
<keyword evidence="11" id="KW-1185">Reference proteome</keyword>
<dbReference type="InterPro" id="IPR023093">
    <property type="entry name" value="ScpA-like_C"/>
</dbReference>
<dbReference type="PANTHER" id="PTHR12585:SF69">
    <property type="entry name" value="FI11703P"/>
    <property type="match status" value="1"/>
</dbReference>
<dbReference type="Proteomes" id="UP001604277">
    <property type="component" value="Unassembled WGS sequence"/>
</dbReference>
<dbReference type="InterPro" id="IPR039781">
    <property type="entry name" value="Rad21/Rec8-like"/>
</dbReference>
<dbReference type="Pfam" id="PF04825">
    <property type="entry name" value="Rad21_Rec8_N"/>
    <property type="match status" value="1"/>
</dbReference>
<feature type="region of interest" description="Disordered" evidence="7">
    <location>
        <begin position="839"/>
        <end position="903"/>
    </location>
</feature>
<feature type="compositionally biased region" description="Basic and acidic residues" evidence="7">
    <location>
        <begin position="330"/>
        <end position="341"/>
    </location>
</feature>
<dbReference type="Pfam" id="PF04824">
    <property type="entry name" value="Rad21_Rec8"/>
    <property type="match status" value="1"/>
</dbReference>
<dbReference type="InterPro" id="IPR006910">
    <property type="entry name" value="Rad21_Rec8_N"/>
</dbReference>
<dbReference type="InterPro" id="IPR036390">
    <property type="entry name" value="WH_DNA-bd_sf"/>
</dbReference>
<evidence type="ECO:0000256" key="3">
    <source>
        <dbReference type="ARBA" id="ARBA00022776"/>
    </source>
</evidence>
<evidence type="ECO:0000259" key="9">
    <source>
        <dbReference type="Pfam" id="PF04825"/>
    </source>
</evidence>
<dbReference type="PANTHER" id="PTHR12585">
    <property type="entry name" value="SCC1 / RAD21 FAMILY MEMBER"/>
    <property type="match status" value="1"/>
</dbReference>
<evidence type="ECO:0000256" key="4">
    <source>
        <dbReference type="ARBA" id="ARBA00022829"/>
    </source>
</evidence>
<comment type="caution">
    <text evidence="10">The sequence shown here is derived from an EMBL/GenBank/DDBJ whole genome shotgun (WGS) entry which is preliminary data.</text>
</comment>
<proteinExistence type="inferred from homology"/>
<sequence>MFYSQFILAKKGPLGTIWIAAHLERKLRKNQVADTDIGVSVDSILFPDVPIALRLSSHLLLGVVRIYSRKVNYLFDDCSEALLKVKQAFRSAAVDLLPEESKAPYHSITLPETFDLDDFELPDNDILQSNYVDHHISSREQITLQDTLEGAGYSTSKFGLDERFGDGDASGLDIDEELFLDKIGTSGHTNDSADPQVSAQPMTPLQRDEHPEERTANSEIRIVGVSEDVDLVDYAQAPCTPGLVEEPNFSNIQGASACDDHLESDHLIEAVVKENTENITYEDKQNVDCCDDTKSDAVPLVVPHENGYHSSVLAIKELKSQGESLSIESTAEHVSQDEPSLKEGPSSDISDQVKAKRVALGLAGKMTEASDVLGREDLQNGVDNNDNTEVLSVNEHCDDRQGPSEIGLEESTCDISGSTSTWQQVPEDASGKDQASLGIEIPDSVGIASDLEKSYTSNASESGAKDQGEPCLEKHEALSCKETKDVDIRNHDLHEEMLSTEPHFLRPCDSIMEEPDLPNSGHDMPMDADAPPDIAVSGSVETSGGEVPVMPGEAWHGTDDSRQFPNENHVQNLATCEDINAAFSKPDGQVDNIISEDVQVENINNSAEAHCPAPEKLLSVPEAHADVPGEMLLDATPRDLQGLDEDDAGRRIFSGKKHSLTESTLAEQSLNSVESSRIVRVKRTAESVPDDDDLLSSILVGKSSVLKIKPTPPLPELKSLKRARITPRTAAPKRKILMDDTMVLHGDLIRQQLTKTEDIRRVRKKAPCTNPEISMIRKQQLEDEIFLEPIFSGMSIELASLHSQVYDLSGIRVYQNDVNVSLETASEPRLTSQNDVNDVLLGSGAEPKLSSQHEESVTSLQTAAEPESVPQNTENGIGMDMEKDKGSSELNVTEESGQGPHSELLVIRDNEEAELDETSLLSQNKLEEVDDTCIEVNINQEQMKPENDSLEPDVLQQNLLQNEAEVEISDRNADAENPASCDIVDVSAGMVQTAPLYETDDANSYGNALDILPDQKIGAPSIELDTSVMDASDGKIIGTDEVTEKDGGIIAEYKTEFLARNNDLLEVARDGAAVELLPDANHGDLEYNVQSEIYNAISGDQIVGPSYQPQVGLLFEGGFLDGGENPNMHEAYQPNTLDAKVSGFDLHDRNDLYSASGNDTEFLNVDEEETEIADDYMPDPEETRFIENSGWSSRTRAVSKYLQTLFVKEADSGRKSLSMDSLLIGKTRKEASRMFFEALVLKTRDYIHVEQRNPFDNIDIKSRMKLRKSDF</sequence>
<feature type="region of interest" description="Disordered" evidence="7">
    <location>
        <begin position="324"/>
        <end position="352"/>
    </location>
</feature>
<protein>
    <submittedName>
        <fullName evidence="10">Sister chromatid cohesion 1 protein 4-like</fullName>
    </submittedName>
</protein>
<dbReference type="SUPFAM" id="SSF46785">
    <property type="entry name" value="Winged helix' DNA-binding domain"/>
    <property type="match status" value="1"/>
</dbReference>
<keyword evidence="3" id="KW-0498">Mitosis</keyword>